<protein>
    <submittedName>
        <fullName evidence="3">LPS biosynthesis glycosyltransferase</fullName>
    </submittedName>
</protein>
<dbReference type="AlphaFoldDB" id="A0A7K1YCT4"/>
<dbReference type="RefSeq" id="WP_160845568.1">
    <property type="nucleotide sequence ID" value="NZ_WVHT01000007.1"/>
</dbReference>
<evidence type="ECO:0000256" key="1">
    <source>
        <dbReference type="ARBA" id="ARBA00022676"/>
    </source>
</evidence>
<evidence type="ECO:0000313" key="4">
    <source>
        <dbReference type="Proteomes" id="UP000466586"/>
    </source>
</evidence>
<dbReference type="PANTHER" id="PTHR30160:SF1">
    <property type="entry name" value="LIPOPOLYSACCHARIDE 1,2-N-ACETYLGLUCOSAMINETRANSFERASE-RELATED"/>
    <property type="match status" value="1"/>
</dbReference>
<keyword evidence="4" id="KW-1185">Reference proteome</keyword>
<dbReference type="Pfam" id="PF01075">
    <property type="entry name" value="Glyco_transf_9"/>
    <property type="match status" value="1"/>
</dbReference>
<dbReference type="InterPro" id="IPR051199">
    <property type="entry name" value="LPS_LOS_Heptosyltrfase"/>
</dbReference>
<keyword evidence="2 3" id="KW-0808">Transferase</keyword>
<sequence length="333" mass="37298">MKLPSGSIKKIIVFRALQLGDLLCSIPALRALRNSYPDAEITITGLRWMESLLNRFPDYFDRFIHFPGYPGLPEQPLDPIQFTGFLAEVQAQRFDLALQMQGNGSLVNPMIELFNARYTAGFSTQNDYWPDKELFIEYPGYGSEIERHLLLMEHLGIQLLGTELEFPLTAQDESDYKTLDFSLEPQKYVCVHPGSRGAWRQWPVEFFASLADQCAAKGYVPVITGTKDEMHIVLKVAELMTYDPVIAAGKTSLGAVGVLIKNAALLISNCTGVSHMAAAFSTPSIVISMDGEPERWAPLNREVHKVFDWTRNQDFGIISNTLENFLQSQAVVS</sequence>
<dbReference type="GO" id="GO:0005829">
    <property type="term" value="C:cytosol"/>
    <property type="evidence" value="ECO:0007669"/>
    <property type="project" value="TreeGrafter"/>
</dbReference>
<evidence type="ECO:0000256" key="2">
    <source>
        <dbReference type="ARBA" id="ARBA00022679"/>
    </source>
</evidence>
<keyword evidence="1" id="KW-0328">Glycosyltransferase</keyword>
<evidence type="ECO:0000313" key="3">
    <source>
        <dbReference type="EMBL" id="MXV52396.1"/>
    </source>
</evidence>
<dbReference type="SUPFAM" id="SSF53756">
    <property type="entry name" value="UDP-Glycosyltransferase/glycogen phosphorylase"/>
    <property type="match status" value="1"/>
</dbReference>
<organism evidence="3 4">
    <name type="scientific">Hufsiella arboris</name>
    <dbReference type="NCBI Taxonomy" id="2695275"/>
    <lineage>
        <taxon>Bacteria</taxon>
        <taxon>Pseudomonadati</taxon>
        <taxon>Bacteroidota</taxon>
        <taxon>Sphingobacteriia</taxon>
        <taxon>Sphingobacteriales</taxon>
        <taxon>Sphingobacteriaceae</taxon>
        <taxon>Hufsiella</taxon>
    </lineage>
</organism>
<dbReference type="EMBL" id="WVHT01000007">
    <property type="protein sequence ID" value="MXV52396.1"/>
    <property type="molecule type" value="Genomic_DNA"/>
</dbReference>
<dbReference type="CDD" id="cd03789">
    <property type="entry name" value="GT9_LPS_heptosyltransferase"/>
    <property type="match status" value="1"/>
</dbReference>
<dbReference type="GO" id="GO:0008713">
    <property type="term" value="F:ADP-heptose-lipopolysaccharide heptosyltransferase activity"/>
    <property type="evidence" value="ECO:0007669"/>
    <property type="project" value="TreeGrafter"/>
</dbReference>
<reference evidence="3 4" key="1">
    <citation type="submission" date="2019-11" db="EMBL/GenBank/DDBJ databases">
        <title>Pedobacter sp. HMF7647 Genome sequencing and assembly.</title>
        <authorList>
            <person name="Kang H."/>
            <person name="Kim H."/>
            <person name="Joh K."/>
        </authorList>
    </citation>
    <scope>NUCLEOTIDE SEQUENCE [LARGE SCALE GENOMIC DNA]</scope>
    <source>
        <strain evidence="3 4">HMF7647</strain>
    </source>
</reference>
<dbReference type="PANTHER" id="PTHR30160">
    <property type="entry name" value="TETRAACYLDISACCHARIDE 4'-KINASE-RELATED"/>
    <property type="match status" value="1"/>
</dbReference>
<dbReference type="InterPro" id="IPR002201">
    <property type="entry name" value="Glyco_trans_9"/>
</dbReference>
<comment type="caution">
    <text evidence="3">The sequence shown here is derived from an EMBL/GenBank/DDBJ whole genome shotgun (WGS) entry which is preliminary data.</text>
</comment>
<dbReference type="Gene3D" id="3.40.50.2000">
    <property type="entry name" value="Glycogen Phosphorylase B"/>
    <property type="match status" value="2"/>
</dbReference>
<accession>A0A7K1YCT4</accession>
<dbReference type="Proteomes" id="UP000466586">
    <property type="component" value="Unassembled WGS sequence"/>
</dbReference>
<name>A0A7K1YCT4_9SPHI</name>
<gene>
    <name evidence="3" type="ORF">GS399_15585</name>
</gene>
<proteinExistence type="predicted"/>
<dbReference type="GO" id="GO:0009244">
    <property type="term" value="P:lipopolysaccharide core region biosynthetic process"/>
    <property type="evidence" value="ECO:0007669"/>
    <property type="project" value="TreeGrafter"/>
</dbReference>